<dbReference type="HOGENOM" id="CLU_1687997_0_0_1"/>
<evidence type="ECO:0000313" key="3">
    <source>
        <dbReference type="Proteomes" id="UP000024376"/>
    </source>
</evidence>
<organism evidence="2 3">
    <name type="scientific">Hypocrea jecorina (strain ATCC 56765 / BCRC 32924 / NRRL 11460 / Rut C-30)</name>
    <name type="common">Trichoderma reesei</name>
    <dbReference type="NCBI Taxonomy" id="1344414"/>
    <lineage>
        <taxon>Eukaryota</taxon>
        <taxon>Fungi</taxon>
        <taxon>Dikarya</taxon>
        <taxon>Ascomycota</taxon>
        <taxon>Pezizomycotina</taxon>
        <taxon>Sordariomycetes</taxon>
        <taxon>Hypocreomycetidae</taxon>
        <taxon>Hypocreales</taxon>
        <taxon>Hypocreaceae</taxon>
        <taxon>Trichoderma</taxon>
    </lineage>
</organism>
<feature type="chain" id="PRO_5001533515" evidence="1">
    <location>
        <begin position="19"/>
        <end position="156"/>
    </location>
</feature>
<protein>
    <submittedName>
        <fullName evidence="2">Uncharacterized protein</fullName>
    </submittedName>
</protein>
<sequence length="156" mass="17879">MFSPNNLMLFFITDPVWAVITDPVIRYSLFSFAFFALFPFPLSEEFTVHMDGAQGGGQGRLVDGACVIAHLGQRVRLCKHHTPPDMVSKATASPWKKSAFNLFNCFYIQRQGKLYIWMATTMVTKDILYSVESNLEVFTQRWERRSGGRFVCSLYD</sequence>
<feature type="signal peptide" evidence="1">
    <location>
        <begin position="1"/>
        <end position="18"/>
    </location>
</feature>
<dbReference type="Proteomes" id="UP000024376">
    <property type="component" value="Unassembled WGS sequence"/>
</dbReference>
<keyword evidence="1" id="KW-0732">Signal</keyword>
<dbReference type="KEGG" id="trr:M419DRAFT_120858"/>
<accession>A0A024S0V9</accession>
<gene>
    <name evidence="2" type="ORF">M419DRAFT_120858</name>
</gene>
<reference evidence="3" key="1">
    <citation type="journal article" date="2013" name="Ind. Biotechnol.">
        <title>Comparative genomics analysis of Trichoderma reesei strains.</title>
        <authorList>
            <person name="Koike H."/>
            <person name="Aerts A."/>
            <person name="LaButti K."/>
            <person name="Grigoriev I.V."/>
            <person name="Baker S.E."/>
        </authorList>
    </citation>
    <scope>NUCLEOTIDE SEQUENCE [LARGE SCALE GENOMIC DNA]</scope>
    <source>
        <strain evidence="3">ATCC 56765 / BCRC 32924 / NRRL 11460 / Rut C-30</strain>
    </source>
</reference>
<proteinExistence type="predicted"/>
<evidence type="ECO:0000256" key="1">
    <source>
        <dbReference type="SAM" id="SignalP"/>
    </source>
</evidence>
<evidence type="ECO:0000313" key="2">
    <source>
        <dbReference type="EMBL" id="ETR97836.1"/>
    </source>
</evidence>
<dbReference type="AlphaFoldDB" id="A0A024S0V9"/>
<dbReference type="EMBL" id="KI911167">
    <property type="protein sequence ID" value="ETR97836.1"/>
    <property type="molecule type" value="Genomic_DNA"/>
</dbReference>
<name>A0A024S0V9_HYPJR</name>